<keyword evidence="2" id="KW-1185">Reference proteome</keyword>
<feature type="non-terminal residue" evidence="1">
    <location>
        <position position="1"/>
    </location>
</feature>
<proteinExistence type="predicted"/>
<dbReference type="AlphaFoldDB" id="A0A821LTA1"/>
<accession>A0A821LTA1</accession>
<comment type="caution">
    <text evidence="1">The sequence shown here is derived from an EMBL/GenBank/DDBJ whole genome shotgun (WGS) entry which is preliminary data.</text>
</comment>
<feature type="non-terminal residue" evidence="1">
    <location>
        <position position="64"/>
    </location>
</feature>
<evidence type="ECO:0000313" key="1">
    <source>
        <dbReference type="EMBL" id="CAF4755480.1"/>
    </source>
</evidence>
<reference evidence="1" key="1">
    <citation type="submission" date="2021-02" db="EMBL/GenBank/DDBJ databases">
        <authorList>
            <person name="Nowell W R."/>
        </authorList>
    </citation>
    <scope>NUCLEOTIDE SEQUENCE</scope>
</reference>
<gene>
    <name evidence="1" type="ORF">OVN521_LOCUS50292</name>
</gene>
<dbReference type="EMBL" id="CAJOBG010115103">
    <property type="protein sequence ID" value="CAF4755480.1"/>
    <property type="molecule type" value="Genomic_DNA"/>
</dbReference>
<evidence type="ECO:0000313" key="2">
    <source>
        <dbReference type="Proteomes" id="UP000663866"/>
    </source>
</evidence>
<protein>
    <submittedName>
        <fullName evidence="1">Uncharacterized protein</fullName>
    </submittedName>
</protein>
<sequence>LNGVRAVNIRSLVEINQTSINHNQRHGLDIDSGAGALWTYHSSFNSNNEDGIHISYDGGERRLY</sequence>
<dbReference type="Proteomes" id="UP000663866">
    <property type="component" value="Unassembled WGS sequence"/>
</dbReference>
<organism evidence="1 2">
    <name type="scientific">Rotaria magnacalcarata</name>
    <dbReference type="NCBI Taxonomy" id="392030"/>
    <lineage>
        <taxon>Eukaryota</taxon>
        <taxon>Metazoa</taxon>
        <taxon>Spiralia</taxon>
        <taxon>Gnathifera</taxon>
        <taxon>Rotifera</taxon>
        <taxon>Eurotatoria</taxon>
        <taxon>Bdelloidea</taxon>
        <taxon>Philodinida</taxon>
        <taxon>Philodinidae</taxon>
        <taxon>Rotaria</taxon>
    </lineage>
</organism>
<name>A0A821LTA1_9BILA</name>